<organism evidence="1 2">
    <name type="scientific">Macrosiphum euphorbiae</name>
    <name type="common">potato aphid</name>
    <dbReference type="NCBI Taxonomy" id="13131"/>
    <lineage>
        <taxon>Eukaryota</taxon>
        <taxon>Metazoa</taxon>
        <taxon>Ecdysozoa</taxon>
        <taxon>Arthropoda</taxon>
        <taxon>Hexapoda</taxon>
        <taxon>Insecta</taxon>
        <taxon>Pterygota</taxon>
        <taxon>Neoptera</taxon>
        <taxon>Paraneoptera</taxon>
        <taxon>Hemiptera</taxon>
        <taxon>Sternorrhyncha</taxon>
        <taxon>Aphidomorpha</taxon>
        <taxon>Aphidoidea</taxon>
        <taxon>Aphididae</taxon>
        <taxon>Macrosiphini</taxon>
        <taxon>Macrosiphum</taxon>
    </lineage>
</organism>
<evidence type="ECO:0000313" key="1">
    <source>
        <dbReference type="EMBL" id="CAI6359462.1"/>
    </source>
</evidence>
<protein>
    <submittedName>
        <fullName evidence="1">Uncharacterized protein</fullName>
    </submittedName>
</protein>
<proteinExistence type="predicted"/>
<keyword evidence="2" id="KW-1185">Reference proteome</keyword>
<accession>A0AAV0WVA7</accession>
<gene>
    <name evidence="1" type="ORF">MEUPH1_LOCUS14869</name>
</gene>
<dbReference type="Proteomes" id="UP001160148">
    <property type="component" value="Unassembled WGS sequence"/>
</dbReference>
<reference evidence="1 2" key="1">
    <citation type="submission" date="2023-01" db="EMBL/GenBank/DDBJ databases">
        <authorList>
            <person name="Whitehead M."/>
        </authorList>
    </citation>
    <scope>NUCLEOTIDE SEQUENCE [LARGE SCALE GENOMIC DNA]</scope>
</reference>
<comment type="caution">
    <text evidence="1">The sequence shown here is derived from an EMBL/GenBank/DDBJ whole genome shotgun (WGS) entry which is preliminary data.</text>
</comment>
<name>A0AAV0WVA7_9HEMI</name>
<evidence type="ECO:0000313" key="2">
    <source>
        <dbReference type="Proteomes" id="UP001160148"/>
    </source>
</evidence>
<dbReference type="EMBL" id="CARXXK010000002">
    <property type="protein sequence ID" value="CAI6359462.1"/>
    <property type="molecule type" value="Genomic_DNA"/>
</dbReference>
<dbReference type="AlphaFoldDB" id="A0AAV0WVA7"/>
<sequence length="106" mass="11819">MAVDPVVSALQGTDAGHRVLAFADIDGFIFKKGDQSDLNNWRLISLCPIFDLKGNRNCLQIGVRFPIYNRRGHDAVQRFGVHTTPLSDPGYQVVVRSVCVRCIFLT</sequence>